<reference evidence="1" key="1">
    <citation type="submission" date="2019-04" db="EMBL/GenBank/DDBJ databases">
        <title>Evolution of Biomass-Degrading Anaerobic Consortia Revealed by Metagenomics.</title>
        <authorList>
            <person name="Peng X."/>
        </authorList>
    </citation>
    <scope>NUCLEOTIDE SEQUENCE</scope>
    <source>
        <strain evidence="1">SIG13</strain>
    </source>
</reference>
<gene>
    <name evidence="1" type="ORF">E7Z74_02380</name>
</gene>
<protein>
    <recommendedName>
        <fullName evidence="3">Adhesin-like protein</fullName>
    </recommendedName>
</protein>
<evidence type="ECO:0000313" key="2">
    <source>
        <dbReference type="Proteomes" id="UP000713479"/>
    </source>
</evidence>
<dbReference type="AlphaFoldDB" id="A0A8T3VNW0"/>
<name>A0A8T3VNW0_9EURY</name>
<dbReference type="EMBL" id="SUTF01000003">
    <property type="protein sequence ID" value="MBE6510108.1"/>
    <property type="molecule type" value="Genomic_DNA"/>
</dbReference>
<evidence type="ECO:0008006" key="3">
    <source>
        <dbReference type="Google" id="ProtNLM"/>
    </source>
</evidence>
<dbReference type="Proteomes" id="UP000713479">
    <property type="component" value="Unassembled WGS sequence"/>
</dbReference>
<proteinExistence type="predicted"/>
<evidence type="ECO:0000313" key="1">
    <source>
        <dbReference type="EMBL" id="MBE6510108.1"/>
    </source>
</evidence>
<organism evidence="1 2">
    <name type="scientific">Methanobrevibacter millerae</name>
    <dbReference type="NCBI Taxonomy" id="230361"/>
    <lineage>
        <taxon>Archaea</taxon>
        <taxon>Methanobacteriati</taxon>
        <taxon>Methanobacteriota</taxon>
        <taxon>Methanomada group</taxon>
        <taxon>Methanobacteria</taxon>
        <taxon>Methanobacteriales</taxon>
        <taxon>Methanobacteriaceae</taxon>
        <taxon>Methanobrevibacter</taxon>
    </lineage>
</organism>
<accession>A0A8T3VNW0</accession>
<sequence>MILGVHSLENGTHIATNESIMMFTEENSLKNNFVAYYIKLNFKDSGRNTSDYDTNKHMGELLANEYVVPDIEKYNPYVVVDVHEMENYWEYQKYVGVIDNQSSVTMEYANEIAANLSFPIFTINAGTSPEWVTIPISNNGHNVILFETVQDDSMENKTQIARDLVRTIDNFPVYD</sequence>
<comment type="caution">
    <text evidence="1">The sequence shown here is derived from an EMBL/GenBank/DDBJ whole genome shotgun (WGS) entry which is preliminary data.</text>
</comment>